<dbReference type="NCBIfam" id="NF001159">
    <property type="entry name" value="PRK00150.1-3"/>
    <property type="match status" value="1"/>
</dbReference>
<dbReference type="HAMAP" id="MF_00163">
    <property type="entry name" value="Pep_deformylase"/>
    <property type="match status" value="1"/>
</dbReference>
<dbReference type="CDD" id="cd00487">
    <property type="entry name" value="Pep_deformylase"/>
    <property type="match status" value="1"/>
</dbReference>
<comment type="cofactor">
    <cofactor evidence="2">
        <name>Fe(2+)</name>
        <dbReference type="ChEBI" id="CHEBI:29033"/>
    </cofactor>
    <text evidence="2">Binds 1 Fe(2+) ion.</text>
</comment>
<comment type="similarity">
    <text evidence="1 2">Belongs to the polypeptide deformylase family.</text>
</comment>
<dbReference type="GO" id="GO:0042586">
    <property type="term" value="F:peptide deformylase activity"/>
    <property type="evidence" value="ECO:0007669"/>
    <property type="project" value="UniProtKB-UniRule"/>
</dbReference>
<evidence type="ECO:0000313" key="4">
    <source>
        <dbReference type="Proteomes" id="UP000216312"/>
    </source>
</evidence>
<keyword evidence="2" id="KW-0648">Protein biosynthesis</keyword>
<keyword evidence="2" id="KW-0408">Iron</keyword>
<name>A0A257LTV6_UNCW3</name>
<dbReference type="InterPro" id="IPR036821">
    <property type="entry name" value="Peptide_deformylase_sf"/>
</dbReference>
<keyword evidence="2" id="KW-0378">Hydrolase</keyword>
<dbReference type="PANTHER" id="PTHR10458">
    <property type="entry name" value="PEPTIDE DEFORMYLASE"/>
    <property type="match status" value="1"/>
</dbReference>
<dbReference type="Proteomes" id="UP000216312">
    <property type="component" value="Unassembled WGS sequence"/>
</dbReference>
<organism evidence="3 4">
    <name type="scientific">candidate division WOR-3 bacterium 4484_18</name>
    <dbReference type="NCBI Taxonomy" id="2020626"/>
    <lineage>
        <taxon>Bacteria</taxon>
        <taxon>Bacteria division WOR-3</taxon>
    </lineage>
</organism>
<feature type="active site" evidence="2">
    <location>
        <position position="130"/>
    </location>
</feature>
<feature type="binding site" evidence="2">
    <location>
        <position position="133"/>
    </location>
    <ligand>
        <name>Fe cation</name>
        <dbReference type="ChEBI" id="CHEBI:24875"/>
    </ligand>
</feature>
<comment type="function">
    <text evidence="2">Removes the formyl group from the N-terminal Met of newly synthesized proteins. Requires at least a dipeptide for an efficient rate of reaction. N-terminal L-methionine is a prerequisite for activity but the enzyme has broad specificity at other positions.</text>
</comment>
<accession>A0A257LTV6</accession>
<dbReference type="Gene3D" id="3.90.45.10">
    <property type="entry name" value="Peptide deformylase"/>
    <property type="match status" value="1"/>
</dbReference>
<keyword evidence="2" id="KW-0479">Metal-binding</keyword>
<proteinExistence type="inferred from homology"/>
<dbReference type="SUPFAM" id="SSF56420">
    <property type="entry name" value="Peptide deformylase"/>
    <property type="match status" value="1"/>
</dbReference>
<feature type="binding site" evidence="2">
    <location>
        <position position="129"/>
    </location>
    <ligand>
        <name>Fe cation</name>
        <dbReference type="ChEBI" id="CHEBI:24875"/>
    </ligand>
</feature>
<dbReference type="AlphaFoldDB" id="A0A257LTV6"/>
<dbReference type="EMBL" id="NMUJ01000023">
    <property type="protein sequence ID" value="OYV03087.1"/>
    <property type="molecule type" value="Genomic_DNA"/>
</dbReference>
<dbReference type="PRINTS" id="PR01576">
    <property type="entry name" value="PDEFORMYLASE"/>
</dbReference>
<dbReference type="InterPro" id="IPR023635">
    <property type="entry name" value="Peptide_deformylase"/>
</dbReference>
<feature type="binding site" evidence="2">
    <location>
        <position position="87"/>
    </location>
    <ligand>
        <name>Fe cation</name>
        <dbReference type="ChEBI" id="CHEBI:24875"/>
    </ligand>
</feature>
<dbReference type="PANTHER" id="PTHR10458:SF22">
    <property type="entry name" value="PEPTIDE DEFORMYLASE"/>
    <property type="match status" value="1"/>
</dbReference>
<sequence length="162" mass="18907">MFKLRYYPDPVLRRKAYEVRDFDSSNLEFILENMRRIFIEHDAIGLAAPQVGLLKRIFLLKLDDKLEEFINPVIIETSGKNLNEEGCLSFPGLYFKIERARKVTISAYKADGKRVERKFEGIMARVVQHEVDHLNGVLYIDYLTPEERLKVDLLFIGALEEV</sequence>
<dbReference type="PIRSF" id="PIRSF004749">
    <property type="entry name" value="Pep_def"/>
    <property type="match status" value="1"/>
</dbReference>
<dbReference type="Pfam" id="PF01327">
    <property type="entry name" value="Pep_deformylase"/>
    <property type="match status" value="1"/>
</dbReference>
<evidence type="ECO:0000256" key="1">
    <source>
        <dbReference type="ARBA" id="ARBA00010759"/>
    </source>
</evidence>
<evidence type="ECO:0000256" key="2">
    <source>
        <dbReference type="HAMAP-Rule" id="MF_00163"/>
    </source>
</evidence>
<reference evidence="4" key="1">
    <citation type="submission" date="2017-07" db="EMBL/GenBank/DDBJ databases">
        <title>Novel pathways for hydrocarbon cycling and metabolic interdependencies in hydrothermal sediment communities.</title>
        <authorList>
            <person name="Dombrowski N."/>
            <person name="Seitz K."/>
            <person name="Teske A."/>
            <person name="Baker B."/>
        </authorList>
    </citation>
    <scope>NUCLEOTIDE SEQUENCE [LARGE SCALE GENOMIC DNA]</scope>
</reference>
<dbReference type="EC" id="3.5.1.88" evidence="2"/>
<dbReference type="NCBIfam" id="TIGR00079">
    <property type="entry name" value="pept_deformyl"/>
    <property type="match status" value="1"/>
</dbReference>
<comment type="catalytic activity">
    <reaction evidence="2">
        <text>N-terminal N-formyl-L-methionyl-[peptide] + H2O = N-terminal L-methionyl-[peptide] + formate</text>
        <dbReference type="Rhea" id="RHEA:24420"/>
        <dbReference type="Rhea" id="RHEA-COMP:10639"/>
        <dbReference type="Rhea" id="RHEA-COMP:10640"/>
        <dbReference type="ChEBI" id="CHEBI:15377"/>
        <dbReference type="ChEBI" id="CHEBI:15740"/>
        <dbReference type="ChEBI" id="CHEBI:49298"/>
        <dbReference type="ChEBI" id="CHEBI:64731"/>
        <dbReference type="EC" id="3.5.1.88"/>
    </reaction>
</comment>
<protein>
    <recommendedName>
        <fullName evidence="2">Peptide deformylase</fullName>
        <shortName evidence="2">PDF</shortName>
        <ecNumber evidence="2">3.5.1.88</ecNumber>
    </recommendedName>
    <alternativeName>
        <fullName evidence="2">Polypeptide deformylase</fullName>
    </alternativeName>
</protein>
<evidence type="ECO:0000313" key="3">
    <source>
        <dbReference type="EMBL" id="OYV03087.1"/>
    </source>
</evidence>
<comment type="caution">
    <text evidence="3">The sequence shown here is derived from an EMBL/GenBank/DDBJ whole genome shotgun (WGS) entry which is preliminary data.</text>
</comment>
<dbReference type="GO" id="GO:0006412">
    <property type="term" value="P:translation"/>
    <property type="evidence" value="ECO:0007669"/>
    <property type="project" value="UniProtKB-UniRule"/>
</dbReference>
<dbReference type="GO" id="GO:0046872">
    <property type="term" value="F:metal ion binding"/>
    <property type="evidence" value="ECO:0007669"/>
    <property type="project" value="UniProtKB-KW"/>
</dbReference>
<gene>
    <name evidence="2 3" type="primary">def</name>
    <name evidence="3" type="ORF">CGW93_02475</name>
</gene>